<accession>A0AAV7UJD1</accession>
<feature type="region of interest" description="Disordered" evidence="1">
    <location>
        <begin position="61"/>
        <end position="93"/>
    </location>
</feature>
<protein>
    <submittedName>
        <fullName evidence="2">Uncharacterized protein</fullName>
    </submittedName>
</protein>
<comment type="caution">
    <text evidence="2">The sequence shown here is derived from an EMBL/GenBank/DDBJ whole genome shotgun (WGS) entry which is preliminary data.</text>
</comment>
<keyword evidence="3" id="KW-1185">Reference proteome</keyword>
<dbReference type="Proteomes" id="UP001066276">
    <property type="component" value="Chromosome 3_1"/>
</dbReference>
<evidence type="ECO:0000313" key="3">
    <source>
        <dbReference type="Proteomes" id="UP001066276"/>
    </source>
</evidence>
<dbReference type="AlphaFoldDB" id="A0AAV7UJD1"/>
<evidence type="ECO:0000256" key="1">
    <source>
        <dbReference type="SAM" id="MobiDB-lite"/>
    </source>
</evidence>
<dbReference type="EMBL" id="JANPWB010000005">
    <property type="protein sequence ID" value="KAJ1188907.1"/>
    <property type="molecule type" value="Genomic_DNA"/>
</dbReference>
<proteinExistence type="predicted"/>
<name>A0AAV7UJD1_PLEWA</name>
<organism evidence="2 3">
    <name type="scientific">Pleurodeles waltl</name>
    <name type="common">Iberian ribbed newt</name>
    <dbReference type="NCBI Taxonomy" id="8319"/>
    <lineage>
        <taxon>Eukaryota</taxon>
        <taxon>Metazoa</taxon>
        <taxon>Chordata</taxon>
        <taxon>Craniata</taxon>
        <taxon>Vertebrata</taxon>
        <taxon>Euteleostomi</taxon>
        <taxon>Amphibia</taxon>
        <taxon>Batrachia</taxon>
        <taxon>Caudata</taxon>
        <taxon>Salamandroidea</taxon>
        <taxon>Salamandridae</taxon>
        <taxon>Pleurodelinae</taxon>
        <taxon>Pleurodeles</taxon>
    </lineage>
</organism>
<gene>
    <name evidence="2" type="ORF">NDU88_005663</name>
</gene>
<sequence>MECSWAGRGGGTARQLRLACCGGAGVCGWTDGPLRRSCGPAAPLVCMALRLGRPLPLSLQSEQEFGPRDWEPADGPGWSGSQPGETERQMEGTAEHVVDIDTANRVEIQQDGTMVVVTPGLADGSKGTLDQGRRSSLQILACFLVPEGRYHA</sequence>
<evidence type="ECO:0000313" key="2">
    <source>
        <dbReference type="EMBL" id="KAJ1188907.1"/>
    </source>
</evidence>
<reference evidence="2" key="1">
    <citation type="journal article" date="2022" name="bioRxiv">
        <title>Sequencing and chromosome-scale assembly of the giantPleurodeles waltlgenome.</title>
        <authorList>
            <person name="Brown T."/>
            <person name="Elewa A."/>
            <person name="Iarovenko S."/>
            <person name="Subramanian E."/>
            <person name="Araus A.J."/>
            <person name="Petzold A."/>
            <person name="Susuki M."/>
            <person name="Suzuki K.-i.T."/>
            <person name="Hayashi T."/>
            <person name="Toyoda A."/>
            <person name="Oliveira C."/>
            <person name="Osipova E."/>
            <person name="Leigh N.D."/>
            <person name="Simon A."/>
            <person name="Yun M.H."/>
        </authorList>
    </citation>
    <scope>NUCLEOTIDE SEQUENCE</scope>
    <source>
        <strain evidence="2">20211129_DDA</strain>
        <tissue evidence="2">Liver</tissue>
    </source>
</reference>